<dbReference type="AlphaFoldDB" id="A0A316FF65"/>
<accession>A0A316FF65</accession>
<dbReference type="EMBL" id="QGGU01000013">
    <property type="protein sequence ID" value="PWK46420.1"/>
    <property type="molecule type" value="Genomic_DNA"/>
</dbReference>
<gene>
    <name evidence="1" type="ORF">C8D97_113105</name>
</gene>
<dbReference type="RefSeq" id="WP_109764855.1">
    <property type="nucleotide sequence ID" value="NZ_QGGU01000013.1"/>
</dbReference>
<dbReference type="OrthoDB" id="6400981at2"/>
<sequence length="107" mass="11817">MPNIGHVQYRKSNNSGELIAEWIHADYGRGTGIASGNNDHTFAGNYLIQYFDSQHTLVAELDLEITHKTDAYHLTWRKNGIVTSVGVGMENAGVLYAGYSDVKSTDQ</sequence>
<organism evidence="1 2">
    <name type="scientific">Pleionea mediterranea</name>
    <dbReference type="NCBI Taxonomy" id="523701"/>
    <lineage>
        <taxon>Bacteria</taxon>
        <taxon>Pseudomonadati</taxon>
        <taxon>Pseudomonadota</taxon>
        <taxon>Gammaproteobacteria</taxon>
        <taxon>Oceanospirillales</taxon>
        <taxon>Pleioneaceae</taxon>
        <taxon>Pleionea</taxon>
    </lineage>
</organism>
<dbReference type="Proteomes" id="UP000245790">
    <property type="component" value="Unassembled WGS sequence"/>
</dbReference>
<proteinExistence type="predicted"/>
<evidence type="ECO:0000313" key="2">
    <source>
        <dbReference type="Proteomes" id="UP000245790"/>
    </source>
</evidence>
<evidence type="ECO:0008006" key="3">
    <source>
        <dbReference type="Google" id="ProtNLM"/>
    </source>
</evidence>
<reference evidence="1 2" key="1">
    <citation type="submission" date="2018-05" db="EMBL/GenBank/DDBJ databases">
        <title>Genomic Encyclopedia of Type Strains, Phase IV (KMG-IV): sequencing the most valuable type-strain genomes for metagenomic binning, comparative biology and taxonomic classification.</title>
        <authorList>
            <person name="Goeker M."/>
        </authorList>
    </citation>
    <scope>NUCLEOTIDE SEQUENCE [LARGE SCALE GENOMIC DNA]</scope>
    <source>
        <strain evidence="1 2">DSM 25350</strain>
    </source>
</reference>
<protein>
    <recommendedName>
        <fullName evidence="3">Avidin family protein</fullName>
    </recommendedName>
</protein>
<evidence type="ECO:0000313" key="1">
    <source>
        <dbReference type="EMBL" id="PWK46420.1"/>
    </source>
</evidence>
<comment type="caution">
    <text evidence="1">The sequence shown here is derived from an EMBL/GenBank/DDBJ whole genome shotgun (WGS) entry which is preliminary data.</text>
</comment>
<keyword evidence="2" id="KW-1185">Reference proteome</keyword>
<name>A0A316FF65_9GAMM</name>